<evidence type="ECO:0000313" key="1">
    <source>
        <dbReference type="EMBL" id="QTQ14308.1"/>
    </source>
</evidence>
<protein>
    <submittedName>
        <fullName evidence="1">Uncharacterized protein</fullName>
    </submittedName>
</protein>
<dbReference type="RefSeq" id="WP_210118977.1">
    <property type="nucleotide sequence ID" value="NZ_CP054142.1"/>
</dbReference>
<organism evidence="1 2">
    <name type="scientific">Treponema parvum</name>
    <dbReference type="NCBI Taxonomy" id="138851"/>
    <lineage>
        <taxon>Bacteria</taxon>
        <taxon>Pseudomonadati</taxon>
        <taxon>Spirochaetota</taxon>
        <taxon>Spirochaetia</taxon>
        <taxon>Spirochaetales</taxon>
        <taxon>Treponemataceae</taxon>
        <taxon>Treponema</taxon>
    </lineage>
</organism>
<reference evidence="1 2" key="1">
    <citation type="journal article" date="2021" name="Microbiol. Resour. Announc.">
        <title>Complete Genome Sequences of Three Human Oral Treponema parvum Isolates.</title>
        <authorList>
            <person name="Zeng H."/>
            <person name="Watt R.M."/>
        </authorList>
    </citation>
    <scope>NUCLEOTIDE SEQUENCE [LARGE SCALE GENOMIC DNA]</scope>
    <source>
        <strain evidence="1 2">ATCC 700770</strain>
    </source>
</reference>
<accession>A0A975IEW4</accession>
<sequence length="111" mass="13588">MIFLNPEQQEKYIEERNEENRRYDYSKDLEIDMPENQVLNFDFVSCKDGIIKLQLKTKSYRLELDFYDDDNDEPNFCWFMLLGKWLYELSKNPLGKPENLNLWSCYGYEIF</sequence>
<dbReference type="AlphaFoldDB" id="A0A975IEW4"/>
<keyword evidence="2" id="KW-1185">Reference proteome</keyword>
<name>A0A975IEW4_9SPIR</name>
<proteinExistence type="predicted"/>
<dbReference type="KEGG" id="tpav:HRQ91_07505"/>
<evidence type="ECO:0000313" key="2">
    <source>
        <dbReference type="Proteomes" id="UP000671908"/>
    </source>
</evidence>
<dbReference type="EMBL" id="CP054142">
    <property type="protein sequence ID" value="QTQ14308.1"/>
    <property type="molecule type" value="Genomic_DNA"/>
</dbReference>
<dbReference type="Proteomes" id="UP000671908">
    <property type="component" value="Chromosome"/>
</dbReference>
<gene>
    <name evidence="1" type="ORF">HRQ91_07505</name>
</gene>